<dbReference type="GO" id="GO:1902600">
    <property type="term" value="P:proton transmembrane transport"/>
    <property type="evidence" value="ECO:0007669"/>
    <property type="project" value="InterPro"/>
</dbReference>
<dbReference type="InterPro" id="IPR038770">
    <property type="entry name" value="Na+/solute_symporter_sf"/>
</dbReference>
<evidence type="ECO:0000256" key="1">
    <source>
        <dbReference type="ARBA" id="ARBA00004141"/>
    </source>
</evidence>
<keyword evidence="7" id="KW-0406">Ion transport</keyword>
<comment type="similarity">
    <text evidence="2">Belongs to the monovalent cation:proton antiporter 2 (CPA2) transporter (TC 2.A.37) family.</text>
</comment>
<evidence type="ECO:0000256" key="9">
    <source>
        <dbReference type="SAM" id="Phobius"/>
    </source>
</evidence>
<feature type="transmembrane region" description="Helical" evidence="9">
    <location>
        <begin position="56"/>
        <end position="75"/>
    </location>
</feature>
<feature type="transmembrane region" description="Helical" evidence="9">
    <location>
        <begin position="87"/>
        <end position="109"/>
    </location>
</feature>
<feature type="transmembrane region" description="Helical" evidence="9">
    <location>
        <begin position="32"/>
        <end position="50"/>
    </location>
</feature>
<feature type="transmembrane region" description="Helical" evidence="9">
    <location>
        <begin position="115"/>
        <end position="134"/>
    </location>
</feature>
<dbReference type="PANTHER" id="PTHR43562">
    <property type="entry name" value="NAPA-TYPE SODIUM/HYDROGEN ANTIPORTER"/>
    <property type="match status" value="1"/>
</dbReference>
<evidence type="ECO:0000313" key="12">
    <source>
        <dbReference type="Proteomes" id="UP000233786"/>
    </source>
</evidence>
<reference evidence="11" key="1">
    <citation type="submission" date="2017-12" db="EMBL/GenBank/DDBJ databases">
        <title>Sequencing the genomes of 1000 Actinobacteria strains.</title>
        <authorList>
            <person name="Klenk H.-P."/>
        </authorList>
    </citation>
    <scope>NUCLEOTIDE SEQUENCE [LARGE SCALE GENOMIC DNA]</scope>
    <source>
        <strain evidence="11">DSM 44228</strain>
    </source>
</reference>
<accession>A0A2N3Y413</accession>
<dbReference type="RefSeq" id="WP_010307310.1">
    <property type="nucleotide sequence ID" value="NZ_CP061007.1"/>
</dbReference>
<evidence type="ECO:0000259" key="10">
    <source>
        <dbReference type="Pfam" id="PF00999"/>
    </source>
</evidence>
<proteinExistence type="inferred from homology"/>
<evidence type="ECO:0000256" key="6">
    <source>
        <dbReference type="ARBA" id="ARBA00022989"/>
    </source>
</evidence>
<keyword evidence="4" id="KW-0050">Antiport</keyword>
<feature type="transmembrane region" description="Helical" evidence="9">
    <location>
        <begin position="242"/>
        <end position="259"/>
    </location>
</feature>
<evidence type="ECO:0000313" key="11">
    <source>
        <dbReference type="EMBL" id="PKW17653.1"/>
    </source>
</evidence>
<dbReference type="PANTHER" id="PTHR43562:SF1">
    <property type="entry name" value="NA(+)_H(+) ANTIPORTER YJBQ-RELATED"/>
    <property type="match status" value="1"/>
</dbReference>
<evidence type="ECO:0000256" key="7">
    <source>
        <dbReference type="ARBA" id="ARBA00023065"/>
    </source>
</evidence>
<keyword evidence="6 9" id="KW-1133">Transmembrane helix</keyword>
<keyword evidence="8 9" id="KW-0472">Membrane</keyword>
<dbReference type="InterPro" id="IPR006153">
    <property type="entry name" value="Cation/H_exchanger_TM"/>
</dbReference>
<name>A0A2N3Y413_SACSN</name>
<feature type="domain" description="Cation/H+ exchanger transmembrane" evidence="10">
    <location>
        <begin position="12"/>
        <end position="379"/>
    </location>
</feature>
<evidence type="ECO:0000256" key="4">
    <source>
        <dbReference type="ARBA" id="ARBA00022449"/>
    </source>
</evidence>
<dbReference type="EMBL" id="PJNB01000001">
    <property type="protein sequence ID" value="PKW17653.1"/>
    <property type="molecule type" value="Genomic_DNA"/>
</dbReference>
<dbReference type="Gene3D" id="1.20.1530.20">
    <property type="match status" value="1"/>
</dbReference>
<feature type="transmembrane region" description="Helical" evidence="9">
    <location>
        <begin position="6"/>
        <end position="25"/>
    </location>
</feature>
<dbReference type="AlphaFoldDB" id="A0A2N3Y413"/>
<dbReference type="OrthoDB" id="9793589at2"/>
<gene>
    <name evidence="11" type="ORF">A8926_5644</name>
</gene>
<evidence type="ECO:0000256" key="5">
    <source>
        <dbReference type="ARBA" id="ARBA00022692"/>
    </source>
</evidence>
<evidence type="ECO:0000256" key="2">
    <source>
        <dbReference type="ARBA" id="ARBA00005551"/>
    </source>
</evidence>
<comment type="caution">
    <text evidence="11">The sequence shown here is derived from an EMBL/GenBank/DDBJ whole genome shotgun (WGS) entry which is preliminary data.</text>
</comment>
<organism evidence="11 12">
    <name type="scientific">Saccharopolyspora spinosa</name>
    <dbReference type="NCBI Taxonomy" id="60894"/>
    <lineage>
        <taxon>Bacteria</taxon>
        <taxon>Bacillati</taxon>
        <taxon>Actinomycetota</taxon>
        <taxon>Actinomycetes</taxon>
        <taxon>Pseudonocardiales</taxon>
        <taxon>Pseudonocardiaceae</taxon>
        <taxon>Saccharopolyspora</taxon>
    </lineage>
</organism>
<feature type="transmembrane region" description="Helical" evidence="9">
    <location>
        <begin position="146"/>
        <end position="166"/>
    </location>
</feature>
<dbReference type="GO" id="GO:0016020">
    <property type="term" value="C:membrane"/>
    <property type="evidence" value="ECO:0007669"/>
    <property type="project" value="UniProtKB-SubCell"/>
</dbReference>
<keyword evidence="5 9" id="KW-0812">Transmembrane</keyword>
<keyword evidence="3" id="KW-0813">Transport</keyword>
<feature type="transmembrane region" description="Helical" evidence="9">
    <location>
        <begin position="178"/>
        <end position="198"/>
    </location>
</feature>
<evidence type="ECO:0000256" key="8">
    <source>
        <dbReference type="ARBA" id="ARBA00023136"/>
    </source>
</evidence>
<sequence>MPSFGNLLILTIIAFLAPLFLGLAPRLRIPSVVLEIVAGVIVGPSVLGLVRMDQAVQIVALLGLAFLLFLAGLEVDLHRLRGPLLRVALLGYVVSLAIAVTAGFSFGAAGWVHDPMLIAVALSATSLGLVVPVLKDAGRADQAMGQMTITASSVADFAAVVLLSLLFSTSGGSTGGRLVSLIVFVAFVAAIGMAVALAGRSMRLGDLFLRLQDTTAEIRVRAAVVLLVAFVVLAEGFGLESILGAFLAGAVVGFVDRDSATHPHFRTKLEAIGYGFLIPVFFVASGVQLDLGGLIATPSALLRVPLFLLALLLVRGAPALLYQRSLGTRSSVAAGLLQATSLPFLVAATQIGVALGLMTPVTAAALICAGLLSVLLFPAAALALLRKPASNERRGGTAETT</sequence>
<comment type="subcellular location">
    <subcellularLocation>
        <location evidence="1">Membrane</location>
        <topology evidence="1">Multi-pass membrane protein</topology>
    </subcellularLocation>
</comment>
<feature type="transmembrane region" description="Helical" evidence="9">
    <location>
        <begin position="363"/>
        <end position="385"/>
    </location>
</feature>
<dbReference type="GO" id="GO:0015297">
    <property type="term" value="F:antiporter activity"/>
    <property type="evidence" value="ECO:0007669"/>
    <property type="project" value="UniProtKB-KW"/>
</dbReference>
<feature type="transmembrane region" description="Helical" evidence="9">
    <location>
        <begin position="334"/>
        <end position="357"/>
    </location>
</feature>
<protein>
    <submittedName>
        <fullName evidence="11">Transporter (CPA2 family)</fullName>
    </submittedName>
</protein>
<dbReference type="Pfam" id="PF00999">
    <property type="entry name" value="Na_H_Exchanger"/>
    <property type="match status" value="1"/>
</dbReference>
<keyword evidence="12" id="KW-1185">Reference proteome</keyword>
<feature type="transmembrane region" description="Helical" evidence="9">
    <location>
        <begin position="271"/>
        <end position="289"/>
    </location>
</feature>
<feature type="transmembrane region" description="Helical" evidence="9">
    <location>
        <begin position="301"/>
        <end position="322"/>
    </location>
</feature>
<evidence type="ECO:0000256" key="3">
    <source>
        <dbReference type="ARBA" id="ARBA00022448"/>
    </source>
</evidence>
<dbReference type="Proteomes" id="UP000233786">
    <property type="component" value="Unassembled WGS sequence"/>
</dbReference>